<dbReference type="PRINTS" id="PR00035">
    <property type="entry name" value="HTHGNTR"/>
</dbReference>
<dbReference type="InterPro" id="IPR011663">
    <property type="entry name" value="UTRA"/>
</dbReference>
<evidence type="ECO:0000256" key="3">
    <source>
        <dbReference type="ARBA" id="ARBA00023163"/>
    </source>
</evidence>
<dbReference type="GO" id="GO:0003677">
    <property type="term" value="F:DNA binding"/>
    <property type="evidence" value="ECO:0007669"/>
    <property type="project" value="UniProtKB-KW"/>
</dbReference>
<dbReference type="InterPro" id="IPR050679">
    <property type="entry name" value="Bact_HTH_transcr_reg"/>
</dbReference>
<gene>
    <name evidence="5" type="ordered locus">M301_1136</name>
</gene>
<dbReference type="SMART" id="SM00345">
    <property type="entry name" value="HTH_GNTR"/>
    <property type="match status" value="1"/>
</dbReference>
<dbReference type="CDD" id="cd07377">
    <property type="entry name" value="WHTH_GntR"/>
    <property type="match status" value="1"/>
</dbReference>
<proteinExistence type="predicted"/>
<evidence type="ECO:0000313" key="5">
    <source>
        <dbReference type="EMBL" id="ADI29520.1"/>
    </source>
</evidence>
<dbReference type="SUPFAM" id="SSF46785">
    <property type="entry name" value="Winged helix' DNA-binding domain"/>
    <property type="match status" value="1"/>
</dbReference>
<name>D7DHI5_METV0</name>
<dbReference type="eggNOG" id="COG2188">
    <property type="taxonomic scope" value="Bacteria"/>
</dbReference>
<dbReference type="Gene3D" id="3.40.1410.10">
    <property type="entry name" value="Chorismate lyase-like"/>
    <property type="match status" value="1"/>
</dbReference>
<dbReference type="STRING" id="666681.M301_1136"/>
<sequence>MMIAMKDRRPKLTAREIIDRLAVDDKTSEPYYKQLIRHIAHLIDTGEIAHGLGLPSERDLADALNLSRTTIKRCYDELRQVGLLSANGRGGTSVNKPAIAKTPLGRLKGFTEEMLEMGKMPSSRLESHEVISDRTIASIFQRPSNASFLRLVQVRLADEVPITREVAWYDLAVAPKLKDWDAKGSIYAFLQDVCEIKLSWAEQSIEAMLSSAIETKTFGFEESAPCLLQKRRIYSGENKLIEYVEGSFRGDAYVHHMKLDVKYD</sequence>
<dbReference type="HOGENOM" id="CLU_063236_2_2_4"/>
<dbReference type="GO" id="GO:0003700">
    <property type="term" value="F:DNA-binding transcription factor activity"/>
    <property type="evidence" value="ECO:0007669"/>
    <property type="project" value="InterPro"/>
</dbReference>
<dbReference type="InterPro" id="IPR000524">
    <property type="entry name" value="Tscrpt_reg_HTH_GntR"/>
</dbReference>
<keyword evidence="3" id="KW-0804">Transcription</keyword>
<dbReference type="PANTHER" id="PTHR44846:SF1">
    <property type="entry name" value="MANNOSYL-D-GLYCERATE TRANSPORT_METABOLISM SYSTEM REPRESSOR MNGR-RELATED"/>
    <property type="match status" value="1"/>
</dbReference>
<keyword evidence="2" id="KW-0238">DNA-binding</keyword>
<keyword evidence="1" id="KW-0805">Transcription regulation</keyword>
<evidence type="ECO:0000313" key="6">
    <source>
        <dbReference type="Proteomes" id="UP000000383"/>
    </source>
</evidence>
<evidence type="ECO:0000259" key="4">
    <source>
        <dbReference type="PROSITE" id="PS50949"/>
    </source>
</evidence>
<accession>D7DHI5</accession>
<dbReference type="Pfam" id="PF00392">
    <property type="entry name" value="GntR"/>
    <property type="match status" value="1"/>
</dbReference>
<dbReference type="PROSITE" id="PS50949">
    <property type="entry name" value="HTH_GNTR"/>
    <property type="match status" value="1"/>
</dbReference>
<protein>
    <submittedName>
        <fullName evidence="5">Transcriptional regulator, GntR family</fullName>
    </submittedName>
</protein>
<dbReference type="InterPro" id="IPR036390">
    <property type="entry name" value="WH_DNA-bd_sf"/>
</dbReference>
<dbReference type="Pfam" id="PF07702">
    <property type="entry name" value="UTRA"/>
    <property type="match status" value="1"/>
</dbReference>
<evidence type="ECO:0000256" key="1">
    <source>
        <dbReference type="ARBA" id="ARBA00023015"/>
    </source>
</evidence>
<organism evidence="5 6">
    <name type="scientific">Methylotenera versatilis (strain 301)</name>
    <dbReference type="NCBI Taxonomy" id="666681"/>
    <lineage>
        <taxon>Bacteria</taxon>
        <taxon>Pseudomonadati</taxon>
        <taxon>Pseudomonadota</taxon>
        <taxon>Betaproteobacteria</taxon>
        <taxon>Nitrosomonadales</taxon>
        <taxon>Methylophilaceae</taxon>
        <taxon>Methylotenera</taxon>
    </lineage>
</organism>
<evidence type="ECO:0000256" key="2">
    <source>
        <dbReference type="ARBA" id="ARBA00023125"/>
    </source>
</evidence>
<feature type="domain" description="HTH gntR-type" evidence="4">
    <location>
        <begin position="29"/>
        <end position="97"/>
    </location>
</feature>
<dbReference type="KEGG" id="meh:M301_1136"/>
<dbReference type="InterPro" id="IPR028978">
    <property type="entry name" value="Chorismate_lyase_/UTRA_dom_sf"/>
</dbReference>
<dbReference type="GO" id="GO:0045892">
    <property type="term" value="P:negative regulation of DNA-templated transcription"/>
    <property type="evidence" value="ECO:0007669"/>
    <property type="project" value="TreeGrafter"/>
</dbReference>
<dbReference type="Proteomes" id="UP000000383">
    <property type="component" value="Chromosome"/>
</dbReference>
<dbReference type="AlphaFoldDB" id="D7DHI5"/>
<reference evidence="6" key="1">
    <citation type="submission" date="2010-05" db="EMBL/GenBank/DDBJ databases">
        <title>Complete sequence of Methylotenera sp. 301.</title>
        <authorList>
            <person name="Lucas S."/>
            <person name="Copeland A."/>
            <person name="Lapidus A."/>
            <person name="Cheng J.-F."/>
            <person name="Bruce D."/>
            <person name="Goodwin L."/>
            <person name="Pitluck S."/>
            <person name="Clum A."/>
            <person name="Land M."/>
            <person name="Hauser L."/>
            <person name="Kyrpides N."/>
            <person name="Ivanova N."/>
            <person name="Chistoservova L."/>
            <person name="Kalyuzhnaya M."/>
            <person name="Woyke T."/>
        </authorList>
    </citation>
    <scope>NUCLEOTIDE SEQUENCE [LARGE SCALE GENOMIC DNA]</scope>
    <source>
        <strain evidence="6">301</strain>
    </source>
</reference>
<keyword evidence="6" id="KW-1185">Reference proteome</keyword>
<dbReference type="InterPro" id="IPR036388">
    <property type="entry name" value="WH-like_DNA-bd_sf"/>
</dbReference>
<dbReference type="PANTHER" id="PTHR44846">
    <property type="entry name" value="MANNOSYL-D-GLYCERATE TRANSPORT/METABOLISM SYSTEM REPRESSOR MNGR-RELATED"/>
    <property type="match status" value="1"/>
</dbReference>
<dbReference type="SUPFAM" id="SSF64288">
    <property type="entry name" value="Chorismate lyase-like"/>
    <property type="match status" value="1"/>
</dbReference>
<dbReference type="Gene3D" id="1.10.10.10">
    <property type="entry name" value="Winged helix-like DNA-binding domain superfamily/Winged helix DNA-binding domain"/>
    <property type="match status" value="1"/>
</dbReference>
<dbReference type="EMBL" id="CP002056">
    <property type="protein sequence ID" value="ADI29520.1"/>
    <property type="molecule type" value="Genomic_DNA"/>
</dbReference>
<dbReference type="SMART" id="SM00866">
    <property type="entry name" value="UTRA"/>
    <property type="match status" value="1"/>
</dbReference>
<reference evidence="5 6" key="2">
    <citation type="journal article" date="2011" name="J. Bacteriol.">
        <title>Genomes of three methylotrophs from a single niche uncover genetic and metabolic divergence of Methylophilaceae.</title>
        <authorList>
            <person name="Lapidus A."/>
            <person name="Clum A."/>
            <person name="Labutti K."/>
            <person name="Kaluzhnaya M.G."/>
            <person name="Lim S."/>
            <person name="Beck D.A."/>
            <person name="Glavina Del Rio T."/>
            <person name="Nolan M."/>
            <person name="Mavromatis K."/>
            <person name="Huntemann M."/>
            <person name="Lucas S."/>
            <person name="Lidstrom M.E."/>
            <person name="Ivanova N."/>
            <person name="Chistoserdova L."/>
        </authorList>
    </citation>
    <scope>NUCLEOTIDE SEQUENCE [LARGE SCALE GENOMIC DNA]</scope>
    <source>
        <strain evidence="5 6">301</strain>
    </source>
</reference>
<dbReference type="RefSeq" id="WP_013147836.1">
    <property type="nucleotide sequence ID" value="NC_014207.1"/>
</dbReference>